<name>A0A0E9SYP5_ANGAN</name>
<dbReference type="EMBL" id="GBXM01062200">
    <property type="protein sequence ID" value="JAH46377.1"/>
    <property type="molecule type" value="Transcribed_RNA"/>
</dbReference>
<reference evidence="1" key="1">
    <citation type="submission" date="2014-11" db="EMBL/GenBank/DDBJ databases">
        <authorList>
            <person name="Amaro Gonzalez C."/>
        </authorList>
    </citation>
    <scope>NUCLEOTIDE SEQUENCE</scope>
</reference>
<protein>
    <submittedName>
        <fullName evidence="1">Uncharacterized protein</fullName>
    </submittedName>
</protein>
<sequence>MIKTHTEVLKKSHDYSIYARSRLRKQRIHLLSVGLSQQINQTYPVDAIK</sequence>
<evidence type="ECO:0000313" key="1">
    <source>
        <dbReference type="EMBL" id="JAH46377.1"/>
    </source>
</evidence>
<organism evidence="1">
    <name type="scientific">Anguilla anguilla</name>
    <name type="common">European freshwater eel</name>
    <name type="synonym">Muraena anguilla</name>
    <dbReference type="NCBI Taxonomy" id="7936"/>
    <lineage>
        <taxon>Eukaryota</taxon>
        <taxon>Metazoa</taxon>
        <taxon>Chordata</taxon>
        <taxon>Craniata</taxon>
        <taxon>Vertebrata</taxon>
        <taxon>Euteleostomi</taxon>
        <taxon>Actinopterygii</taxon>
        <taxon>Neopterygii</taxon>
        <taxon>Teleostei</taxon>
        <taxon>Anguilliformes</taxon>
        <taxon>Anguillidae</taxon>
        <taxon>Anguilla</taxon>
    </lineage>
</organism>
<accession>A0A0E9SYP5</accession>
<reference evidence="1" key="2">
    <citation type="journal article" date="2015" name="Fish Shellfish Immunol.">
        <title>Early steps in the European eel (Anguilla anguilla)-Vibrio vulnificus interaction in the gills: Role of the RtxA13 toxin.</title>
        <authorList>
            <person name="Callol A."/>
            <person name="Pajuelo D."/>
            <person name="Ebbesson L."/>
            <person name="Teles M."/>
            <person name="MacKenzie S."/>
            <person name="Amaro C."/>
        </authorList>
    </citation>
    <scope>NUCLEOTIDE SEQUENCE</scope>
</reference>
<dbReference type="AlphaFoldDB" id="A0A0E9SYP5"/>
<proteinExistence type="predicted"/>